<protein>
    <recommendedName>
        <fullName evidence="4">Large ribosomal subunit protein uL13</fullName>
    </recommendedName>
</protein>
<dbReference type="InterPro" id="IPR036899">
    <property type="entry name" value="Ribosomal_uL13_sf"/>
</dbReference>
<name>A0A2M6WNW6_9BACT</name>
<evidence type="ECO:0000256" key="3">
    <source>
        <dbReference type="ARBA" id="ARBA00023274"/>
    </source>
</evidence>
<dbReference type="Pfam" id="PF00572">
    <property type="entry name" value="Ribosomal_L13"/>
    <property type="match status" value="1"/>
</dbReference>
<evidence type="ECO:0000256" key="4">
    <source>
        <dbReference type="HAMAP-Rule" id="MF_01366"/>
    </source>
</evidence>
<dbReference type="InterPro" id="IPR005822">
    <property type="entry name" value="Ribosomal_uL13"/>
</dbReference>
<dbReference type="GO" id="GO:0017148">
    <property type="term" value="P:negative regulation of translation"/>
    <property type="evidence" value="ECO:0007669"/>
    <property type="project" value="TreeGrafter"/>
</dbReference>
<dbReference type="PANTHER" id="PTHR11545:SF2">
    <property type="entry name" value="LARGE RIBOSOMAL SUBUNIT PROTEIN UL13M"/>
    <property type="match status" value="1"/>
</dbReference>
<dbReference type="HAMAP" id="MF_01366">
    <property type="entry name" value="Ribosomal_uL13"/>
    <property type="match status" value="1"/>
</dbReference>
<dbReference type="GO" id="GO:0003729">
    <property type="term" value="F:mRNA binding"/>
    <property type="evidence" value="ECO:0007669"/>
    <property type="project" value="TreeGrafter"/>
</dbReference>
<dbReference type="GO" id="GO:0005840">
    <property type="term" value="C:ribosome"/>
    <property type="evidence" value="ECO:0007669"/>
    <property type="project" value="UniProtKB-KW"/>
</dbReference>
<dbReference type="CDD" id="cd00392">
    <property type="entry name" value="Ribosomal_L13"/>
    <property type="match status" value="1"/>
</dbReference>
<dbReference type="NCBIfam" id="TIGR01066">
    <property type="entry name" value="rplM_bact"/>
    <property type="match status" value="1"/>
</dbReference>
<proteinExistence type="inferred from homology"/>
<dbReference type="GO" id="GO:0003735">
    <property type="term" value="F:structural constituent of ribosome"/>
    <property type="evidence" value="ECO:0007669"/>
    <property type="project" value="InterPro"/>
</dbReference>
<comment type="function">
    <text evidence="4">This protein is one of the early assembly proteins of the 50S ribosomal subunit, although it is not seen to bind rRNA by itself. It is important during the early stages of 50S assembly.</text>
</comment>
<evidence type="ECO:0000256" key="1">
    <source>
        <dbReference type="ARBA" id="ARBA00006227"/>
    </source>
</evidence>
<comment type="caution">
    <text evidence="5">The sequence shown here is derived from an EMBL/GenBank/DDBJ whole genome shotgun (WGS) entry which is preliminary data.</text>
</comment>
<dbReference type="SUPFAM" id="SSF52161">
    <property type="entry name" value="Ribosomal protein L13"/>
    <property type="match status" value="1"/>
</dbReference>
<evidence type="ECO:0000256" key="2">
    <source>
        <dbReference type="ARBA" id="ARBA00022980"/>
    </source>
</evidence>
<comment type="similarity">
    <text evidence="1 4">Belongs to the universal ribosomal protein uL13 family.</text>
</comment>
<dbReference type="GO" id="GO:0006412">
    <property type="term" value="P:translation"/>
    <property type="evidence" value="ECO:0007669"/>
    <property type="project" value="UniProtKB-UniRule"/>
</dbReference>
<organism evidence="5 6">
    <name type="scientific">Candidatus Falkowbacteria bacterium CG10_big_fil_rev_8_21_14_0_10_39_9</name>
    <dbReference type="NCBI Taxonomy" id="1974566"/>
    <lineage>
        <taxon>Bacteria</taxon>
        <taxon>Candidatus Falkowiibacteriota</taxon>
    </lineage>
</organism>
<evidence type="ECO:0000313" key="5">
    <source>
        <dbReference type="EMBL" id="PIT94436.1"/>
    </source>
</evidence>
<gene>
    <name evidence="4" type="primary">rplM</name>
    <name evidence="5" type="ORF">COT98_03845</name>
</gene>
<keyword evidence="2 4" id="KW-0689">Ribosomal protein</keyword>
<dbReference type="PIRSF" id="PIRSF002181">
    <property type="entry name" value="Ribosomal_L13"/>
    <property type="match status" value="1"/>
</dbReference>
<reference evidence="6" key="1">
    <citation type="submission" date="2017-09" db="EMBL/GenBank/DDBJ databases">
        <title>Depth-based differentiation of microbial function through sediment-hosted aquifers and enrichment of novel symbionts in the deep terrestrial subsurface.</title>
        <authorList>
            <person name="Probst A.J."/>
            <person name="Ladd B."/>
            <person name="Jarett J.K."/>
            <person name="Geller-Mcgrath D.E."/>
            <person name="Sieber C.M.K."/>
            <person name="Emerson J.B."/>
            <person name="Anantharaman K."/>
            <person name="Thomas B.C."/>
            <person name="Malmstrom R."/>
            <person name="Stieglmeier M."/>
            <person name="Klingl A."/>
            <person name="Woyke T."/>
            <person name="Ryan C.M."/>
            <person name="Banfield J.F."/>
        </authorList>
    </citation>
    <scope>NUCLEOTIDE SEQUENCE [LARGE SCALE GENOMIC DNA]</scope>
</reference>
<dbReference type="GO" id="GO:1990904">
    <property type="term" value="C:ribonucleoprotein complex"/>
    <property type="evidence" value="ECO:0007669"/>
    <property type="project" value="UniProtKB-KW"/>
</dbReference>
<accession>A0A2M6WNW6</accession>
<comment type="subunit">
    <text evidence="4">Part of the 50S ribosomal subunit.</text>
</comment>
<dbReference type="PANTHER" id="PTHR11545">
    <property type="entry name" value="RIBOSOMAL PROTEIN L13"/>
    <property type="match status" value="1"/>
</dbReference>
<dbReference type="EMBL" id="PFAQ01000052">
    <property type="protein sequence ID" value="PIT94436.1"/>
    <property type="molecule type" value="Genomic_DNA"/>
</dbReference>
<dbReference type="AlphaFoldDB" id="A0A2M6WNW6"/>
<dbReference type="Proteomes" id="UP000228900">
    <property type="component" value="Unassembled WGS sequence"/>
</dbReference>
<dbReference type="Gene3D" id="3.90.1180.10">
    <property type="entry name" value="Ribosomal protein L13"/>
    <property type="match status" value="1"/>
</dbReference>
<keyword evidence="3 4" id="KW-0687">Ribonucleoprotein</keyword>
<dbReference type="InterPro" id="IPR005823">
    <property type="entry name" value="Ribosomal_uL13_bac-type"/>
</dbReference>
<evidence type="ECO:0000313" key="6">
    <source>
        <dbReference type="Proteomes" id="UP000228900"/>
    </source>
</evidence>
<sequence length="118" mass="13562">MKNIERKLHKIDATDQAIGRMATRIATLLRGKNKATYQPNLDEGDIVEVSNIKFAKFTGKKLNQKLYYRFTGYPGGLRTKKMSDVMKAKPEIVLQKAVREMLPPTRLRPGMMKRLIIK</sequence>